<feature type="non-terminal residue" evidence="7">
    <location>
        <position position="104"/>
    </location>
</feature>
<dbReference type="Proteomes" id="UP000792457">
    <property type="component" value="Unassembled WGS sequence"/>
</dbReference>
<organism evidence="7 8">
    <name type="scientific">Ladona fulva</name>
    <name type="common">Scarce chaser dragonfly</name>
    <name type="synonym">Libellula fulva</name>
    <dbReference type="NCBI Taxonomy" id="123851"/>
    <lineage>
        <taxon>Eukaryota</taxon>
        <taxon>Metazoa</taxon>
        <taxon>Ecdysozoa</taxon>
        <taxon>Arthropoda</taxon>
        <taxon>Hexapoda</taxon>
        <taxon>Insecta</taxon>
        <taxon>Pterygota</taxon>
        <taxon>Palaeoptera</taxon>
        <taxon>Odonata</taxon>
        <taxon>Epiprocta</taxon>
        <taxon>Anisoptera</taxon>
        <taxon>Libelluloidea</taxon>
        <taxon>Libellulidae</taxon>
        <taxon>Ladona</taxon>
    </lineage>
</organism>
<comment type="caution">
    <text evidence="7">The sequence shown here is derived from an EMBL/GenBank/DDBJ whole genome shotgun (WGS) entry which is preliminary data.</text>
</comment>
<evidence type="ECO:0000256" key="3">
    <source>
        <dbReference type="ARBA" id="ARBA00022833"/>
    </source>
</evidence>
<keyword evidence="1" id="KW-0479">Metal-binding</keyword>
<keyword evidence="4 5" id="KW-0238">DNA-binding</keyword>
<dbReference type="GO" id="GO:0008270">
    <property type="term" value="F:zinc ion binding"/>
    <property type="evidence" value="ECO:0007669"/>
    <property type="project" value="UniProtKB-KW"/>
</dbReference>
<dbReference type="AlphaFoldDB" id="A0A8K0KQD8"/>
<evidence type="ECO:0000313" key="7">
    <source>
        <dbReference type="EMBL" id="KAG8238463.1"/>
    </source>
</evidence>
<evidence type="ECO:0000256" key="1">
    <source>
        <dbReference type="ARBA" id="ARBA00022723"/>
    </source>
</evidence>
<dbReference type="GO" id="GO:0003677">
    <property type="term" value="F:DNA binding"/>
    <property type="evidence" value="ECO:0007669"/>
    <property type="project" value="UniProtKB-UniRule"/>
</dbReference>
<gene>
    <name evidence="7" type="ORF">J437_LFUL016920</name>
</gene>
<reference evidence="7" key="2">
    <citation type="submission" date="2017-10" db="EMBL/GenBank/DDBJ databases">
        <title>Ladona fulva Genome sequencing and assembly.</title>
        <authorList>
            <person name="Murali S."/>
            <person name="Richards S."/>
            <person name="Bandaranaike D."/>
            <person name="Bellair M."/>
            <person name="Blankenburg K."/>
            <person name="Chao H."/>
            <person name="Dinh H."/>
            <person name="Doddapaneni H."/>
            <person name="Dugan-Rocha S."/>
            <person name="Elkadiri S."/>
            <person name="Gnanaolivu R."/>
            <person name="Hernandez B."/>
            <person name="Skinner E."/>
            <person name="Javaid M."/>
            <person name="Lee S."/>
            <person name="Li M."/>
            <person name="Ming W."/>
            <person name="Munidasa M."/>
            <person name="Muniz J."/>
            <person name="Nguyen L."/>
            <person name="Hughes D."/>
            <person name="Osuji N."/>
            <person name="Pu L.-L."/>
            <person name="Puazo M."/>
            <person name="Qu C."/>
            <person name="Quiroz J."/>
            <person name="Raj R."/>
            <person name="Weissenberger G."/>
            <person name="Xin Y."/>
            <person name="Zou X."/>
            <person name="Han Y."/>
            <person name="Worley K."/>
            <person name="Muzny D."/>
            <person name="Gibbs R."/>
        </authorList>
    </citation>
    <scope>NUCLEOTIDE SEQUENCE</scope>
    <source>
        <strain evidence="7">Sampled in the wild</strain>
    </source>
</reference>
<keyword evidence="2 5" id="KW-0863">Zinc-finger</keyword>
<keyword evidence="8" id="KW-1185">Reference proteome</keyword>
<dbReference type="PROSITE" id="PS50950">
    <property type="entry name" value="ZF_THAP"/>
    <property type="match status" value="1"/>
</dbReference>
<evidence type="ECO:0000256" key="5">
    <source>
        <dbReference type="PROSITE-ProRule" id="PRU00309"/>
    </source>
</evidence>
<accession>A0A8K0KQD8</accession>
<evidence type="ECO:0000259" key="6">
    <source>
        <dbReference type="PROSITE" id="PS50950"/>
    </source>
</evidence>
<reference evidence="7" key="1">
    <citation type="submission" date="2013-04" db="EMBL/GenBank/DDBJ databases">
        <authorList>
            <person name="Qu J."/>
            <person name="Murali S.C."/>
            <person name="Bandaranaike D."/>
            <person name="Bellair M."/>
            <person name="Blankenburg K."/>
            <person name="Chao H."/>
            <person name="Dinh H."/>
            <person name="Doddapaneni H."/>
            <person name="Downs B."/>
            <person name="Dugan-Rocha S."/>
            <person name="Elkadiri S."/>
            <person name="Gnanaolivu R.D."/>
            <person name="Hernandez B."/>
            <person name="Javaid M."/>
            <person name="Jayaseelan J.C."/>
            <person name="Lee S."/>
            <person name="Li M."/>
            <person name="Ming W."/>
            <person name="Munidasa M."/>
            <person name="Muniz J."/>
            <person name="Nguyen L."/>
            <person name="Ongeri F."/>
            <person name="Osuji N."/>
            <person name="Pu L.-L."/>
            <person name="Puazo M."/>
            <person name="Qu C."/>
            <person name="Quiroz J."/>
            <person name="Raj R."/>
            <person name="Weissenberger G."/>
            <person name="Xin Y."/>
            <person name="Zou X."/>
            <person name="Han Y."/>
            <person name="Richards S."/>
            <person name="Worley K."/>
            <person name="Muzny D."/>
            <person name="Gibbs R."/>
        </authorList>
    </citation>
    <scope>NUCLEOTIDE SEQUENCE</scope>
    <source>
        <strain evidence="7">Sampled in the wild</strain>
    </source>
</reference>
<evidence type="ECO:0000256" key="4">
    <source>
        <dbReference type="ARBA" id="ARBA00023125"/>
    </source>
</evidence>
<name>A0A8K0KQD8_LADFU</name>
<evidence type="ECO:0000256" key="2">
    <source>
        <dbReference type="ARBA" id="ARBA00022771"/>
    </source>
</evidence>
<dbReference type="SUPFAM" id="SSF57716">
    <property type="entry name" value="Glucocorticoid receptor-like (DNA-binding domain)"/>
    <property type="match status" value="1"/>
</dbReference>
<feature type="domain" description="THAP-type" evidence="6">
    <location>
        <begin position="1"/>
        <end position="47"/>
    </location>
</feature>
<protein>
    <recommendedName>
        <fullName evidence="6">THAP-type domain-containing protein</fullName>
    </recommendedName>
</protein>
<keyword evidence="3" id="KW-0862">Zinc</keyword>
<dbReference type="InterPro" id="IPR006612">
    <property type="entry name" value="THAP_Znf"/>
</dbReference>
<dbReference type="Pfam" id="PF05485">
    <property type="entry name" value="THAP"/>
    <property type="match status" value="1"/>
</dbReference>
<evidence type="ECO:0000313" key="8">
    <source>
        <dbReference type="Proteomes" id="UP000792457"/>
    </source>
</evidence>
<proteinExistence type="predicted"/>
<dbReference type="EMBL" id="KZ309355">
    <property type="protein sequence ID" value="KAG8238463.1"/>
    <property type="molecule type" value="Genomic_DNA"/>
</dbReference>
<dbReference type="OrthoDB" id="6780995at2759"/>
<sequence length="104" mass="11439">MWERAVGGENWIASPLALLCSLHFEESDFDRSGKLAKLNKGVVPSIFNRTGDNELMDQLSSNIESIDIDENSNLDLNEGSITAESSLNNECSRDSFSDCEAPLN</sequence>